<sequence length="453" mass="48636">MDIPALPLFDAIRGVMAGSWPDDEYDLAESPLSYVDYRKQKLENGEPVAITIPSITIVKPDTEPESVGMVVEPRPESEGSAHPAPEAESEPKLGAETTETDIDTKRADYVDAGVQTDGSWLKAMLGFEARRAKAMSTSSLQSGREEDEGTVLGIEVEEDNNFPARSRRNTLVQTEGTSDLDPLRPNSSGADSAETLSINSDGPAEVSTAVQVRIFSSPPPSSVTTLSLDRHDSGFFPTSRPQTPPSKLNSRSSLPPSPPPSPPSMRRQAVVVGQSLIERKSTDSTTSTTSTRIISIEHPQPSSVSIASRNLSTTSVARSRFSTSSLAVPNSLYSSPKSSRFFEDLSDEVRPGTAASVEELARQSEPKKAPGIRPQTAVPSTQSEKISTSPVRPATAPSPSTLSKGKARKLKLRLPKGCGLKFSIPKWAKKKSISEKRVVSYESTVSTMASEKL</sequence>
<evidence type="ECO:0000313" key="2">
    <source>
        <dbReference type="EMBL" id="RPB04354.1"/>
    </source>
</evidence>
<reference evidence="2 3" key="1">
    <citation type="journal article" date="2018" name="Nat. Ecol. Evol.">
        <title>Pezizomycetes genomes reveal the molecular basis of ectomycorrhizal truffle lifestyle.</title>
        <authorList>
            <person name="Murat C."/>
            <person name="Payen T."/>
            <person name="Noel B."/>
            <person name="Kuo A."/>
            <person name="Morin E."/>
            <person name="Chen J."/>
            <person name="Kohler A."/>
            <person name="Krizsan K."/>
            <person name="Balestrini R."/>
            <person name="Da Silva C."/>
            <person name="Montanini B."/>
            <person name="Hainaut M."/>
            <person name="Levati E."/>
            <person name="Barry K.W."/>
            <person name="Belfiori B."/>
            <person name="Cichocki N."/>
            <person name="Clum A."/>
            <person name="Dockter R.B."/>
            <person name="Fauchery L."/>
            <person name="Guy J."/>
            <person name="Iotti M."/>
            <person name="Le Tacon F."/>
            <person name="Lindquist E.A."/>
            <person name="Lipzen A."/>
            <person name="Malagnac F."/>
            <person name="Mello A."/>
            <person name="Molinier V."/>
            <person name="Miyauchi S."/>
            <person name="Poulain J."/>
            <person name="Riccioni C."/>
            <person name="Rubini A."/>
            <person name="Sitrit Y."/>
            <person name="Splivallo R."/>
            <person name="Traeger S."/>
            <person name="Wang M."/>
            <person name="Zifcakova L."/>
            <person name="Wipf D."/>
            <person name="Zambonelli A."/>
            <person name="Paolocci F."/>
            <person name="Nowrousian M."/>
            <person name="Ottonello S."/>
            <person name="Baldrian P."/>
            <person name="Spatafora J.W."/>
            <person name="Henrissat B."/>
            <person name="Nagy L.G."/>
            <person name="Aury J.M."/>
            <person name="Wincker P."/>
            <person name="Grigoriev I.V."/>
            <person name="Bonfante P."/>
            <person name="Martin F.M."/>
        </authorList>
    </citation>
    <scope>NUCLEOTIDE SEQUENCE [LARGE SCALE GENOMIC DNA]</scope>
    <source>
        <strain evidence="2 3">120613-1</strain>
    </source>
</reference>
<evidence type="ECO:0000256" key="1">
    <source>
        <dbReference type="SAM" id="MobiDB-lite"/>
    </source>
</evidence>
<dbReference type="EMBL" id="ML120358">
    <property type="protein sequence ID" value="RPB04354.1"/>
    <property type="molecule type" value="Genomic_DNA"/>
</dbReference>
<evidence type="ECO:0000313" key="3">
    <source>
        <dbReference type="Proteomes" id="UP000276215"/>
    </source>
</evidence>
<feature type="compositionally biased region" description="Acidic residues" evidence="1">
    <location>
        <begin position="145"/>
        <end position="160"/>
    </location>
</feature>
<feature type="compositionally biased region" description="Low complexity" evidence="1">
    <location>
        <begin position="245"/>
        <end position="254"/>
    </location>
</feature>
<feature type="region of interest" description="Disordered" evidence="1">
    <location>
        <begin position="353"/>
        <end position="409"/>
    </location>
</feature>
<feature type="region of interest" description="Disordered" evidence="1">
    <location>
        <begin position="133"/>
        <end position="307"/>
    </location>
</feature>
<dbReference type="OrthoDB" id="5396308at2759"/>
<feature type="compositionally biased region" description="Polar residues" evidence="1">
    <location>
        <begin position="377"/>
        <end position="390"/>
    </location>
</feature>
<gene>
    <name evidence="2" type="ORF">L873DRAFT_1666593</name>
</gene>
<dbReference type="Proteomes" id="UP000276215">
    <property type="component" value="Unassembled WGS sequence"/>
</dbReference>
<feature type="compositionally biased region" description="Low complexity" evidence="1">
    <location>
        <begin position="283"/>
        <end position="296"/>
    </location>
</feature>
<keyword evidence="3" id="KW-1185">Reference proteome</keyword>
<accession>A0A3N4K1C5</accession>
<feature type="region of interest" description="Disordered" evidence="1">
    <location>
        <begin position="61"/>
        <end position="106"/>
    </location>
</feature>
<protein>
    <submittedName>
        <fullName evidence="2">Uncharacterized protein</fullName>
    </submittedName>
</protein>
<feature type="compositionally biased region" description="Basic and acidic residues" evidence="1">
    <location>
        <begin position="359"/>
        <end position="368"/>
    </location>
</feature>
<organism evidence="2 3">
    <name type="scientific">Choiromyces venosus 120613-1</name>
    <dbReference type="NCBI Taxonomy" id="1336337"/>
    <lineage>
        <taxon>Eukaryota</taxon>
        <taxon>Fungi</taxon>
        <taxon>Dikarya</taxon>
        <taxon>Ascomycota</taxon>
        <taxon>Pezizomycotina</taxon>
        <taxon>Pezizomycetes</taxon>
        <taxon>Pezizales</taxon>
        <taxon>Tuberaceae</taxon>
        <taxon>Choiromyces</taxon>
    </lineage>
</organism>
<proteinExistence type="predicted"/>
<name>A0A3N4K1C5_9PEZI</name>
<feature type="compositionally biased region" description="Polar residues" evidence="1">
    <location>
        <begin position="185"/>
        <end position="200"/>
    </location>
</feature>
<dbReference type="AlphaFoldDB" id="A0A3N4K1C5"/>